<sequence length="198" mass="22075">MLRRLYDWTMSLAARKSAEVWLAVIAFVESSVFLVPADVLYLPMALAKPERAYRYALIATVASVLGGIAGWALGYYAYDAIARPVLEFYGKLDAFEQLRIYIHDEWEILLLLLVTSGLAHLPPIKVVTILAGVIHMNLGFFVLSAIVARGARFFFLAWLLRRYGEPIRHFIEKRLGQVAGVIAAVAIALGIAYKLLAH</sequence>
<feature type="transmembrane region" description="Helical" evidence="1">
    <location>
        <begin position="55"/>
        <end position="78"/>
    </location>
</feature>
<protein>
    <submittedName>
        <fullName evidence="2">Conserved protein</fullName>
    </submittedName>
</protein>
<dbReference type="HOGENOM" id="CLU_098634_1_0_5"/>
<dbReference type="Proteomes" id="UP000019443">
    <property type="component" value="Chromosome"/>
</dbReference>
<dbReference type="InterPro" id="IPR051311">
    <property type="entry name" value="DedA_domain"/>
</dbReference>
<evidence type="ECO:0000313" key="2">
    <source>
        <dbReference type="EMBL" id="CDM59438.1"/>
    </source>
</evidence>
<keyword evidence="3" id="KW-1185">Reference proteome</keyword>
<evidence type="ECO:0000313" key="3">
    <source>
        <dbReference type="Proteomes" id="UP000019443"/>
    </source>
</evidence>
<keyword evidence="1" id="KW-1133">Transmembrane helix</keyword>
<dbReference type="eggNOG" id="COG1238">
    <property type="taxonomic scope" value="Bacteria"/>
</dbReference>
<keyword evidence="1" id="KW-0812">Transmembrane</keyword>
<keyword evidence="1" id="KW-0472">Membrane</keyword>
<gene>
    <name evidence="2" type="ORF">LPU83_3801</name>
</gene>
<dbReference type="KEGG" id="rhl:LPU83_3801"/>
<dbReference type="GO" id="GO:0005886">
    <property type="term" value="C:plasma membrane"/>
    <property type="evidence" value="ECO:0007669"/>
    <property type="project" value="TreeGrafter"/>
</dbReference>
<name>W6RKQ4_9HYPH</name>
<dbReference type="PATRIC" id="fig|348824.6.peg.4082"/>
<feature type="transmembrane region" description="Helical" evidence="1">
    <location>
        <begin position="175"/>
        <end position="196"/>
    </location>
</feature>
<proteinExistence type="predicted"/>
<feature type="transmembrane region" description="Helical" evidence="1">
    <location>
        <begin position="20"/>
        <end position="43"/>
    </location>
</feature>
<feature type="transmembrane region" description="Helical" evidence="1">
    <location>
        <begin position="138"/>
        <end position="160"/>
    </location>
</feature>
<accession>W6RKQ4</accession>
<dbReference type="AlphaFoldDB" id="W6RKQ4"/>
<dbReference type="PANTHER" id="PTHR42709:SF11">
    <property type="entry name" value="DEDA FAMILY PROTEIN"/>
    <property type="match status" value="1"/>
</dbReference>
<dbReference type="RefSeq" id="WP_024317010.1">
    <property type="nucleotide sequence ID" value="NZ_ATTO01000044.1"/>
</dbReference>
<organism evidence="2 3">
    <name type="scientific">Rhizobium favelukesii</name>
    <dbReference type="NCBI Taxonomy" id="348824"/>
    <lineage>
        <taxon>Bacteria</taxon>
        <taxon>Pseudomonadati</taxon>
        <taxon>Pseudomonadota</taxon>
        <taxon>Alphaproteobacteria</taxon>
        <taxon>Hyphomicrobiales</taxon>
        <taxon>Rhizobiaceae</taxon>
        <taxon>Rhizobium/Agrobacterium group</taxon>
        <taxon>Rhizobium</taxon>
    </lineage>
</organism>
<reference evidence="2" key="1">
    <citation type="submission" date="2013-11" db="EMBL/GenBank/DDBJ databases">
        <title>Draft genome sequence of the broad-host-range Rhizobium sp. LPU83 strain, a member of the low-genetic diversity Oregon-like Rhizobium sp. group.</title>
        <authorList>
            <person name="Wibberg D."/>
            <person name="Puehler A."/>
            <person name="Schlueter A."/>
        </authorList>
    </citation>
    <scope>NUCLEOTIDE SEQUENCE [LARGE SCALE GENOMIC DNA]</scope>
    <source>
        <strain evidence="2">LPU83</strain>
    </source>
</reference>
<evidence type="ECO:0000256" key="1">
    <source>
        <dbReference type="SAM" id="Phobius"/>
    </source>
</evidence>
<dbReference type="PANTHER" id="PTHR42709">
    <property type="entry name" value="ALKALINE PHOSPHATASE LIKE PROTEIN"/>
    <property type="match status" value="1"/>
</dbReference>
<dbReference type="EMBL" id="HG916852">
    <property type="protein sequence ID" value="CDM59438.1"/>
    <property type="molecule type" value="Genomic_DNA"/>
</dbReference>